<dbReference type="Proteomes" id="UP001205906">
    <property type="component" value="Unassembled WGS sequence"/>
</dbReference>
<organism evidence="2 3">
    <name type="scientific">Mesorhizobium liriopis</name>
    <dbReference type="NCBI Taxonomy" id="2953882"/>
    <lineage>
        <taxon>Bacteria</taxon>
        <taxon>Pseudomonadati</taxon>
        <taxon>Pseudomonadota</taxon>
        <taxon>Alphaproteobacteria</taxon>
        <taxon>Hyphomicrobiales</taxon>
        <taxon>Phyllobacteriaceae</taxon>
        <taxon>Mesorhizobium</taxon>
    </lineage>
</organism>
<evidence type="ECO:0000313" key="3">
    <source>
        <dbReference type="Proteomes" id="UP001205906"/>
    </source>
</evidence>
<evidence type="ECO:0000256" key="1">
    <source>
        <dbReference type="SAM" id="MobiDB-lite"/>
    </source>
</evidence>
<keyword evidence="3" id="KW-1185">Reference proteome</keyword>
<evidence type="ECO:0000313" key="2">
    <source>
        <dbReference type="EMBL" id="MCO6049051.1"/>
    </source>
</evidence>
<comment type="caution">
    <text evidence="2">The sequence shown here is derived from an EMBL/GenBank/DDBJ whole genome shotgun (WGS) entry which is preliminary data.</text>
</comment>
<feature type="compositionally biased region" description="Basic and acidic residues" evidence="1">
    <location>
        <begin position="8"/>
        <end position="20"/>
    </location>
</feature>
<proteinExistence type="predicted"/>
<gene>
    <name evidence="2" type="ORF">NGM99_04500</name>
</gene>
<dbReference type="EMBL" id="JAMXQS010000002">
    <property type="protein sequence ID" value="MCO6049051.1"/>
    <property type="molecule type" value="Genomic_DNA"/>
</dbReference>
<feature type="region of interest" description="Disordered" evidence="1">
    <location>
        <begin position="1"/>
        <end position="52"/>
    </location>
</feature>
<sequence length="105" mass="11554">MATTISDKQGRTHLAPESENLRNSGTRKLVARPGEPLHTTSWFDGTSSDERDSVNHLMEPVIKNETHQYDGVNPSGSFATESNPKPEVVEGDPTEATPQQSRRPL</sequence>
<protein>
    <submittedName>
        <fullName evidence="2">Uncharacterized protein</fullName>
    </submittedName>
</protein>
<feature type="compositionally biased region" description="Polar residues" evidence="1">
    <location>
        <begin position="74"/>
        <end position="83"/>
    </location>
</feature>
<reference evidence="2 3" key="1">
    <citation type="submission" date="2022-06" db="EMBL/GenBank/DDBJ databases">
        <title>Mesorhizobium sp. strain RP14 Genome sequencing and assembly.</title>
        <authorList>
            <person name="Kim I."/>
        </authorList>
    </citation>
    <scope>NUCLEOTIDE SEQUENCE [LARGE SCALE GENOMIC DNA]</scope>
    <source>
        <strain evidence="3">RP14(2022)</strain>
    </source>
</reference>
<accession>A0ABT1C4I7</accession>
<feature type="region of interest" description="Disordered" evidence="1">
    <location>
        <begin position="64"/>
        <end position="105"/>
    </location>
</feature>
<dbReference type="RefSeq" id="WP_252816407.1">
    <property type="nucleotide sequence ID" value="NZ_JAMXQS010000002.1"/>
</dbReference>
<feature type="compositionally biased region" description="Polar residues" evidence="1">
    <location>
        <begin position="96"/>
        <end position="105"/>
    </location>
</feature>
<name>A0ABT1C4I7_9HYPH</name>